<dbReference type="PIRSF" id="PIRSF036625">
    <property type="entry name" value="GAF_ANTAR"/>
    <property type="match status" value="1"/>
</dbReference>
<dbReference type="Gene3D" id="1.10.10.10">
    <property type="entry name" value="Winged helix-like DNA-binding domain superfamily/Winged helix DNA-binding domain"/>
    <property type="match status" value="1"/>
</dbReference>
<dbReference type="InterPro" id="IPR003018">
    <property type="entry name" value="GAF"/>
</dbReference>
<sequence>MAQPERDERLARAFLELADTPAAGLQLVDVLHVLTRHVVDLLDVSACGVVMLDAVGRLVDATASTRAAQELGRLQAESDEGPSRDCCAEHRVIGPVDLSARAAVERWPRFTEAARAAGYGVVSAIPLRLREETTGAVNLFHTTPGGLGPADLRLGQALADATTIGIVHHRLGRQRTEEGGPLQSALHSRITIEQAKGALGARLRITPEAAFTRLCAHARSQRMSLPQLCAQVVEDTVDVGVFAAPSDRRHGD</sequence>
<dbReference type="Gene3D" id="3.30.450.40">
    <property type="match status" value="1"/>
</dbReference>
<dbReference type="EMBL" id="JAOZYB010000154">
    <property type="protein sequence ID" value="MEB3962505.1"/>
    <property type="molecule type" value="Genomic_DNA"/>
</dbReference>
<comment type="caution">
    <text evidence="4">The sequence shown here is derived from an EMBL/GenBank/DDBJ whole genome shotgun (WGS) entry which is preliminary data.</text>
</comment>
<dbReference type="RefSeq" id="WP_324770041.1">
    <property type="nucleotide sequence ID" value="NZ_BAAATS010000005.1"/>
</dbReference>
<organism evidence="4 5">
    <name type="scientific">Streptomyces kunmingensis</name>
    <dbReference type="NCBI Taxonomy" id="68225"/>
    <lineage>
        <taxon>Bacteria</taxon>
        <taxon>Bacillati</taxon>
        <taxon>Actinomycetota</taxon>
        <taxon>Actinomycetes</taxon>
        <taxon>Kitasatosporales</taxon>
        <taxon>Streptomycetaceae</taxon>
        <taxon>Streptomyces</taxon>
    </lineage>
</organism>
<keyword evidence="2" id="KW-0804">Transcription</keyword>
<gene>
    <name evidence="4" type="ORF">OKJ48_19930</name>
</gene>
<evidence type="ECO:0000313" key="5">
    <source>
        <dbReference type="Proteomes" id="UP001352223"/>
    </source>
</evidence>
<dbReference type="PROSITE" id="PS50921">
    <property type="entry name" value="ANTAR"/>
    <property type="match status" value="1"/>
</dbReference>
<protein>
    <submittedName>
        <fullName evidence="4">GAF and ANTAR domain-containing protein</fullName>
    </submittedName>
</protein>
<dbReference type="InterPro" id="IPR005561">
    <property type="entry name" value="ANTAR"/>
</dbReference>
<dbReference type="SUPFAM" id="SSF55781">
    <property type="entry name" value="GAF domain-like"/>
    <property type="match status" value="1"/>
</dbReference>
<proteinExistence type="predicted"/>
<evidence type="ECO:0000256" key="2">
    <source>
        <dbReference type="ARBA" id="ARBA00023163"/>
    </source>
</evidence>
<evidence type="ECO:0000256" key="1">
    <source>
        <dbReference type="ARBA" id="ARBA00023015"/>
    </source>
</evidence>
<dbReference type="SMART" id="SM01012">
    <property type="entry name" value="ANTAR"/>
    <property type="match status" value="1"/>
</dbReference>
<dbReference type="InterPro" id="IPR012074">
    <property type="entry name" value="GAF_ANTAR"/>
</dbReference>
<feature type="domain" description="ANTAR" evidence="3">
    <location>
        <begin position="172"/>
        <end position="233"/>
    </location>
</feature>
<dbReference type="InterPro" id="IPR036388">
    <property type="entry name" value="WH-like_DNA-bd_sf"/>
</dbReference>
<accession>A0ABU6CDQ5</accession>
<dbReference type="InterPro" id="IPR029016">
    <property type="entry name" value="GAF-like_dom_sf"/>
</dbReference>
<reference evidence="4 5" key="1">
    <citation type="submission" date="2022-10" db="EMBL/GenBank/DDBJ databases">
        <authorList>
            <person name="Xie J."/>
            <person name="Shen N."/>
        </authorList>
    </citation>
    <scope>NUCLEOTIDE SEQUENCE [LARGE SCALE GENOMIC DNA]</scope>
    <source>
        <strain evidence="4 5">DSM 41681</strain>
    </source>
</reference>
<evidence type="ECO:0000259" key="3">
    <source>
        <dbReference type="PROSITE" id="PS50921"/>
    </source>
</evidence>
<keyword evidence="1" id="KW-0805">Transcription regulation</keyword>
<name>A0ABU6CDQ5_9ACTN</name>
<evidence type="ECO:0000313" key="4">
    <source>
        <dbReference type="EMBL" id="MEB3962505.1"/>
    </source>
</evidence>
<keyword evidence="5" id="KW-1185">Reference proteome</keyword>
<dbReference type="Pfam" id="PF13185">
    <property type="entry name" value="GAF_2"/>
    <property type="match status" value="1"/>
</dbReference>
<dbReference type="Pfam" id="PF03861">
    <property type="entry name" value="ANTAR"/>
    <property type="match status" value="1"/>
</dbReference>
<dbReference type="Proteomes" id="UP001352223">
    <property type="component" value="Unassembled WGS sequence"/>
</dbReference>